<feature type="transmembrane region" description="Helical" evidence="1">
    <location>
        <begin position="153"/>
        <end position="172"/>
    </location>
</feature>
<feature type="transmembrane region" description="Helical" evidence="1">
    <location>
        <begin position="33"/>
        <end position="52"/>
    </location>
</feature>
<evidence type="ECO:0000259" key="2">
    <source>
        <dbReference type="Pfam" id="PF00892"/>
    </source>
</evidence>
<dbReference type="Proteomes" id="UP000231382">
    <property type="component" value="Unassembled WGS sequence"/>
</dbReference>
<dbReference type="AlphaFoldDB" id="A0A2H0W7B1"/>
<dbReference type="SUPFAM" id="SSF103481">
    <property type="entry name" value="Multidrug resistance efflux transporter EmrE"/>
    <property type="match status" value="1"/>
</dbReference>
<accession>A0A2H0W7B1</accession>
<feature type="transmembrane region" description="Helical" evidence="1">
    <location>
        <begin position="208"/>
        <end position="228"/>
    </location>
</feature>
<dbReference type="EMBL" id="PEZW01000006">
    <property type="protein sequence ID" value="PIS07969.1"/>
    <property type="molecule type" value="Genomic_DNA"/>
</dbReference>
<feature type="transmembrane region" description="Helical" evidence="1">
    <location>
        <begin position="240"/>
        <end position="257"/>
    </location>
</feature>
<name>A0A2H0W7B1_9BACT</name>
<sequence length="284" mass="31907">MEGILLSAFLAAIASAGNDTSLKYLLGKLKLPLKYYLPYVFVLLTIISAFFLRFDASIKPGAFSAQYIILFVLMVSAAAIWNVLVAESLQTEPLCEYELIILTAPLITIVLAAIFLPAERNIHIFFAGIVASLALVATKIRRHHLQLTKSAKRTLWAVLFIAIETILLRKLLVVYSPMILYFARVLVVAIIFLFIYKPNTNVLKYRDAMRWLVIASLLGATMMVLKYYALRTIGVSETTIILLLGPVLTYLPSYFYFHERRGYKRDLIGALVIVGCIVYSVTVK</sequence>
<evidence type="ECO:0000313" key="3">
    <source>
        <dbReference type="EMBL" id="PIS07969.1"/>
    </source>
</evidence>
<proteinExistence type="predicted"/>
<feature type="transmembrane region" description="Helical" evidence="1">
    <location>
        <begin position="6"/>
        <end position="26"/>
    </location>
</feature>
<protein>
    <recommendedName>
        <fullName evidence="2">EamA domain-containing protein</fullName>
    </recommendedName>
</protein>
<feature type="transmembrane region" description="Helical" evidence="1">
    <location>
        <begin position="266"/>
        <end position="283"/>
    </location>
</feature>
<dbReference type="InterPro" id="IPR000620">
    <property type="entry name" value="EamA_dom"/>
</dbReference>
<dbReference type="GO" id="GO:0016020">
    <property type="term" value="C:membrane"/>
    <property type="evidence" value="ECO:0007669"/>
    <property type="project" value="InterPro"/>
</dbReference>
<dbReference type="InterPro" id="IPR037185">
    <property type="entry name" value="EmrE-like"/>
</dbReference>
<feature type="transmembrane region" description="Helical" evidence="1">
    <location>
        <begin position="178"/>
        <end position="196"/>
    </location>
</feature>
<feature type="transmembrane region" description="Helical" evidence="1">
    <location>
        <begin position="64"/>
        <end position="85"/>
    </location>
</feature>
<keyword evidence="1" id="KW-0812">Transmembrane</keyword>
<evidence type="ECO:0000256" key="1">
    <source>
        <dbReference type="SAM" id="Phobius"/>
    </source>
</evidence>
<feature type="transmembrane region" description="Helical" evidence="1">
    <location>
        <begin position="122"/>
        <end position="141"/>
    </location>
</feature>
<evidence type="ECO:0000313" key="4">
    <source>
        <dbReference type="Proteomes" id="UP000231382"/>
    </source>
</evidence>
<feature type="transmembrane region" description="Helical" evidence="1">
    <location>
        <begin position="97"/>
        <end position="116"/>
    </location>
</feature>
<feature type="domain" description="EamA" evidence="2">
    <location>
        <begin position="155"/>
        <end position="279"/>
    </location>
</feature>
<keyword evidence="1" id="KW-0472">Membrane</keyword>
<keyword evidence="1" id="KW-1133">Transmembrane helix</keyword>
<reference evidence="4" key="1">
    <citation type="submission" date="2017-09" db="EMBL/GenBank/DDBJ databases">
        <title>Depth-based differentiation of microbial function through sediment-hosted aquifers and enrichment of novel symbionts in the deep terrestrial subsurface.</title>
        <authorList>
            <person name="Probst A.J."/>
            <person name="Ladd B."/>
            <person name="Jarett J.K."/>
            <person name="Geller-Mcgrath D.E."/>
            <person name="Sieber C.M.K."/>
            <person name="Emerson J.B."/>
            <person name="Anantharaman K."/>
            <person name="Thomas B.C."/>
            <person name="Malmstrom R."/>
            <person name="Stieglmeier M."/>
            <person name="Klingl A."/>
            <person name="Woyke T."/>
            <person name="Ryan C.M."/>
            <person name="Banfield J.F."/>
        </authorList>
    </citation>
    <scope>NUCLEOTIDE SEQUENCE [LARGE SCALE GENOMIC DNA]</scope>
</reference>
<comment type="caution">
    <text evidence="3">The sequence shown here is derived from an EMBL/GenBank/DDBJ whole genome shotgun (WGS) entry which is preliminary data.</text>
</comment>
<dbReference type="Pfam" id="PF00892">
    <property type="entry name" value="EamA"/>
    <property type="match status" value="1"/>
</dbReference>
<organism evidence="3 4">
    <name type="scientific">Candidatus Berkelbacteria bacterium CG10_big_fil_rev_8_21_14_0_10_43_13</name>
    <dbReference type="NCBI Taxonomy" id="1974514"/>
    <lineage>
        <taxon>Bacteria</taxon>
        <taxon>Candidatus Berkelbacteria</taxon>
    </lineage>
</organism>
<gene>
    <name evidence="3" type="ORF">COT78_00600</name>
</gene>